<evidence type="ECO:0000313" key="3">
    <source>
        <dbReference type="Proteomes" id="UP001281761"/>
    </source>
</evidence>
<reference evidence="2 3" key="1">
    <citation type="journal article" date="2022" name="bioRxiv">
        <title>Genomics of Preaxostyla Flagellates Illuminates Evolutionary Transitions and the Path Towards Mitochondrial Loss.</title>
        <authorList>
            <person name="Novak L.V.F."/>
            <person name="Treitli S.C."/>
            <person name="Pyrih J."/>
            <person name="Halakuc P."/>
            <person name="Pipaliya S.V."/>
            <person name="Vacek V."/>
            <person name="Brzon O."/>
            <person name="Soukal P."/>
            <person name="Eme L."/>
            <person name="Dacks J.B."/>
            <person name="Karnkowska A."/>
            <person name="Elias M."/>
            <person name="Hampl V."/>
        </authorList>
    </citation>
    <scope>NUCLEOTIDE SEQUENCE [LARGE SCALE GENOMIC DNA]</scope>
    <source>
        <strain evidence="2">NAU3</strain>
        <tissue evidence="2">Gut</tissue>
    </source>
</reference>
<comment type="caution">
    <text evidence="2">The sequence shown here is derived from an EMBL/GenBank/DDBJ whole genome shotgun (WGS) entry which is preliminary data.</text>
</comment>
<organism evidence="2 3">
    <name type="scientific">Blattamonas nauphoetae</name>
    <dbReference type="NCBI Taxonomy" id="2049346"/>
    <lineage>
        <taxon>Eukaryota</taxon>
        <taxon>Metamonada</taxon>
        <taxon>Preaxostyla</taxon>
        <taxon>Oxymonadida</taxon>
        <taxon>Blattamonas</taxon>
    </lineage>
</organism>
<keyword evidence="3" id="KW-1185">Reference proteome</keyword>
<evidence type="ECO:0000256" key="1">
    <source>
        <dbReference type="SAM" id="MobiDB-lite"/>
    </source>
</evidence>
<feature type="compositionally biased region" description="Polar residues" evidence="1">
    <location>
        <begin position="83"/>
        <end position="94"/>
    </location>
</feature>
<sequence length="335" mass="36765">MFMTEQNVAEDSSDTPDPYSGLNDFEYLDTGFSSGVLENENDWNSFVADDHSANLPFLSPCTTSTIPIGPALTPISGIPFSERSLSGESDQPHNTVGVPREVVSQSPPPQSAMSISPFPAGAPPLPLLLSIRFPLPERHQSFPSDVHLPESPTGGRVAIKDQSQLRGPIVGVSINELEFVGVTKGDSRFLLNPASMIIRVGSFAVEMDSHLVGNASDLGIRVSSSHLSERWMNDALRSENNGLSLNLRYSDISCRVGQERTQNKTNVQYLVTVTINSVNRTNREGLWFGSSVLRMMKGEEPEQVNIRTVGVIVEKNRRSAEGFARWIIDRWPEKG</sequence>
<accession>A0ABQ9XH29</accession>
<gene>
    <name evidence="2" type="ORF">BLNAU_14956</name>
</gene>
<feature type="region of interest" description="Disordered" evidence="1">
    <location>
        <begin position="83"/>
        <end position="117"/>
    </location>
</feature>
<dbReference type="EMBL" id="JARBJD010000142">
    <property type="protein sequence ID" value="KAK2950154.1"/>
    <property type="molecule type" value="Genomic_DNA"/>
</dbReference>
<protein>
    <submittedName>
        <fullName evidence="2">Uncharacterized protein</fullName>
    </submittedName>
</protein>
<name>A0ABQ9XH29_9EUKA</name>
<evidence type="ECO:0000313" key="2">
    <source>
        <dbReference type="EMBL" id="KAK2950154.1"/>
    </source>
</evidence>
<proteinExistence type="predicted"/>
<dbReference type="Proteomes" id="UP001281761">
    <property type="component" value="Unassembled WGS sequence"/>
</dbReference>